<dbReference type="GO" id="GO:0016853">
    <property type="term" value="F:isomerase activity"/>
    <property type="evidence" value="ECO:0007669"/>
    <property type="project" value="UniProtKB-KW"/>
</dbReference>
<proteinExistence type="inferred from homology"/>
<evidence type="ECO:0000313" key="9">
    <source>
        <dbReference type="EMBL" id="TBU96022.1"/>
    </source>
</evidence>
<evidence type="ECO:0000256" key="3">
    <source>
        <dbReference type="ARBA" id="ARBA00005254"/>
    </source>
</evidence>
<keyword evidence="6" id="KW-0443">Lipid metabolism</keyword>
<dbReference type="RefSeq" id="WP_131184149.1">
    <property type="nucleotide sequence ID" value="NZ_QJUO01000010.1"/>
</dbReference>
<dbReference type="UniPathway" id="UPA00659"/>
<evidence type="ECO:0000256" key="4">
    <source>
        <dbReference type="ARBA" id="ARBA00022832"/>
    </source>
</evidence>
<comment type="pathway">
    <text evidence="2">Lipid metabolism; fatty acid beta-oxidation.</text>
</comment>
<keyword evidence="10" id="KW-1185">Reference proteome</keyword>
<evidence type="ECO:0000256" key="2">
    <source>
        <dbReference type="ARBA" id="ARBA00005005"/>
    </source>
</evidence>
<evidence type="ECO:0000313" key="10">
    <source>
        <dbReference type="Proteomes" id="UP000292639"/>
    </source>
</evidence>
<keyword evidence="5" id="KW-0007">Acetylation</keyword>
<organism evidence="9 10">
    <name type="scientific">Stutzerimonas kirkiae</name>
    <dbReference type="NCBI Taxonomy" id="2211392"/>
    <lineage>
        <taxon>Bacteria</taxon>
        <taxon>Pseudomonadati</taxon>
        <taxon>Pseudomonadota</taxon>
        <taxon>Gammaproteobacteria</taxon>
        <taxon>Pseudomonadales</taxon>
        <taxon>Pseudomonadaceae</taxon>
        <taxon>Stutzerimonas</taxon>
    </lineage>
</organism>
<comment type="caution">
    <text evidence="9">The sequence shown here is derived from an EMBL/GenBank/DDBJ whole genome shotgun (WGS) entry which is preliminary data.</text>
</comment>
<dbReference type="CDD" id="cd06558">
    <property type="entry name" value="crotonase-like"/>
    <property type="match status" value="1"/>
</dbReference>
<gene>
    <name evidence="9" type="ORF">DNJ96_11275</name>
</gene>
<evidence type="ECO:0000256" key="1">
    <source>
        <dbReference type="ARBA" id="ARBA00004275"/>
    </source>
</evidence>
<dbReference type="Gene3D" id="1.10.12.10">
    <property type="entry name" value="Lyase 2-enoyl-coa Hydratase, Chain A, domain 2"/>
    <property type="match status" value="1"/>
</dbReference>
<dbReference type="Pfam" id="PF00378">
    <property type="entry name" value="ECH_1"/>
    <property type="match status" value="1"/>
</dbReference>
<dbReference type="InterPro" id="IPR029045">
    <property type="entry name" value="ClpP/crotonase-like_dom_sf"/>
</dbReference>
<dbReference type="InterPro" id="IPR045002">
    <property type="entry name" value="Ech1-like"/>
</dbReference>
<accession>A0A4Q9R7G8</accession>
<comment type="similarity">
    <text evidence="3">Belongs to the enoyl-CoA hydratase/isomerase family.</text>
</comment>
<dbReference type="GO" id="GO:0005737">
    <property type="term" value="C:cytoplasm"/>
    <property type="evidence" value="ECO:0007669"/>
    <property type="project" value="UniProtKB-ARBA"/>
</dbReference>
<dbReference type="Proteomes" id="UP000292639">
    <property type="component" value="Unassembled WGS sequence"/>
</dbReference>
<protein>
    <submittedName>
        <fullName evidence="9">Crotonase/enoyl-CoA hydratase family protein</fullName>
    </submittedName>
</protein>
<dbReference type="PANTHER" id="PTHR43149">
    <property type="entry name" value="ENOYL-COA HYDRATASE"/>
    <property type="match status" value="1"/>
</dbReference>
<evidence type="ECO:0000256" key="7">
    <source>
        <dbReference type="ARBA" id="ARBA00023140"/>
    </source>
</evidence>
<dbReference type="FunFam" id="3.90.226.10:FF:000024">
    <property type="entry name" value="Delta3,5-delta2,4-dienoyl-CoA isomerase"/>
    <property type="match status" value="1"/>
</dbReference>
<dbReference type="SUPFAM" id="SSF52096">
    <property type="entry name" value="ClpP/crotonase"/>
    <property type="match status" value="1"/>
</dbReference>
<dbReference type="EMBL" id="QJUP01000014">
    <property type="protein sequence ID" value="TBU96022.1"/>
    <property type="molecule type" value="Genomic_DNA"/>
</dbReference>
<dbReference type="InterPro" id="IPR001753">
    <property type="entry name" value="Enoyl-CoA_hydra/iso"/>
</dbReference>
<name>A0A4Q9R7G8_9GAMM</name>
<comment type="subcellular location">
    <subcellularLocation>
        <location evidence="1">Peroxisome</location>
    </subcellularLocation>
</comment>
<dbReference type="GO" id="GO:0006635">
    <property type="term" value="P:fatty acid beta-oxidation"/>
    <property type="evidence" value="ECO:0007669"/>
    <property type="project" value="UniProtKB-UniPathway"/>
</dbReference>
<dbReference type="OrthoDB" id="4608673at2"/>
<keyword evidence="7" id="KW-0576">Peroxisome</keyword>
<dbReference type="AlphaFoldDB" id="A0A4Q9R7G8"/>
<keyword evidence="4" id="KW-0276">Fatty acid metabolism</keyword>
<evidence type="ECO:0000256" key="5">
    <source>
        <dbReference type="ARBA" id="ARBA00022990"/>
    </source>
</evidence>
<dbReference type="NCBIfam" id="NF004794">
    <property type="entry name" value="PRK06142.1"/>
    <property type="match status" value="1"/>
</dbReference>
<evidence type="ECO:0000256" key="8">
    <source>
        <dbReference type="ARBA" id="ARBA00023235"/>
    </source>
</evidence>
<dbReference type="InterPro" id="IPR014748">
    <property type="entry name" value="Enoyl-CoA_hydra_C"/>
</dbReference>
<evidence type="ECO:0000256" key="6">
    <source>
        <dbReference type="ARBA" id="ARBA00023098"/>
    </source>
</evidence>
<sequence>MTEYKVFGVELAERIARVTIDRADKLNAMNADFWREIVEIFRWADDADEVRVVVLAGAGEHFSAGIDLQLLGEAASQMGPDAGRNAERLRRRILELQASFNAVDECRKPVIAAVQGYCLGGAIDLIAACDMRYCSEDARFSIKEIDMGMVADVGTLQRLPRIIGDGMLRELAYTGRTLDGREAQAIGLANRCYGTLSELQEGVLQVAREIAAKSPLAIRGTKRMIRYMRDHRVDDGLDYVATWNAAMLQSSDLPVAMAAHMSKKKPDFED</sequence>
<dbReference type="Gene3D" id="3.90.226.10">
    <property type="entry name" value="2-enoyl-CoA Hydratase, Chain A, domain 1"/>
    <property type="match status" value="1"/>
</dbReference>
<dbReference type="PANTHER" id="PTHR43149:SF1">
    <property type="entry name" value="DELTA(3,5)-DELTA(2,4)-DIENOYL-COA ISOMERASE, MITOCHONDRIAL"/>
    <property type="match status" value="1"/>
</dbReference>
<reference evidence="9 10" key="1">
    <citation type="submission" date="2018-06" db="EMBL/GenBank/DDBJ databases">
        <title>Three novel Pseudomonas species isolated from symptomatic oak.</title>
        <authorList>
            <person name="Bueno-Gonzalez V."/>
            <person name="Brady C."/>
        </authorList>
    </citation>
    <scope>NUCLEOTIDE SEQUENCE [LARGE SCALE GENOMIC DNA]</scope>
    <source>
        <strain evidence="9 10">P17C</strain>
    </source>
</reference>
<keyword evidence="8" id="KW-0413">Isomerase</keyword>
<dbReference type="FunFam" id="1.10.12.10:FF:000004">
    <property type="entry name" value="Delta3,5-delta2,4-dienoyl-CoA isomerase"/>
    <property type="match status" value="1"/>
</dbReference>